<proteinExistence type="predicted"/>
<comment type="caution">
    <text evidence="1">The sequence shown here is derived from an EMBL/GenBank/DDBJ whole genome shotgun (WGS) entry which is preliminary data.</text>
</comment>
<dbReference type="AlphaFoldDB" id="A0A2M9FXH4"/>
<name>A0A2M9FXH4_9PROT</name>
<sequence length="109" mass="11687">MDARFGSARGHGEVARALRRALAPGYNNAPVDAAGRRLRRTADRLDALAARAPRHRLAQSPPAAPLDMPEQDLSAFAAWTAVAVAIRAPLAGLRRFAAFRRRGLPAVRG</sequence>
<organism evidence="1 2">
    <name type="scientific">Minwuia thermotolerans</name>
    <dbReference type="NCBI Taxonomy" id="2056226"/>
    <lineage>
        <taxon>Bacteria</taxon>
        <taxon>Pseudomonadati</taxon>
        <taxon>Pseudomonadota</taxon>
        <taxon>Alphaproteobacteria</taxon>
        <taxon>Minwuiales</taxon>
        <taxon>Minwuiaceae</taxon>
        <taxon>Minwuia</taxon>
    </lineage>
</organism>
<dbReference type="EMBL" id="PHIG01000047">
    <property type="protein sequence ID" value="PJK28168.1"/>
    <property type="molecule type" value="Genomic_DNA"/>
</dbReference>
<keyword evidence="2" id="KW-1185">Reference proteome</keyword>
<reference evidence="1 2" key="1">
    <citation type="submission" date="2017-11" db="EMBL/GenBank/DDBJ databases">
        <title>Draft genome sequence of Rhizobiales bacterium SY3-13.</title>
        <authorList>
            <person name="Sun C."/>
        </authorList>
    </citation>
    <scope>NUCLEOTIDE SEQUENCE [LARGE SCALE GENOMIC DNA]</scope>
    <source>
        <strain evidence="1 2">SY3-13</strain>
    </source>
</reference>
<gene>
    <name evidence="1" type="ORF">CVT23_17465</name>
</gene>
<evidence type="ECO:0000313" key="1">
    <source>
        <dbReference type="EMBL" id="PJK28168.1"/>
    </source>
</evidence>
<protein>
    <submittedName>
        <fullName evidence="1">Uncharacterized protein</fullName>
    </submittedName>
</protein>
<evidence type="ECO:0000313" key="2">
    <source>
        <dbReference type="Proteomes" id="UP000229498"/>
    </source>
</evidence>
<dbReference type="Proteomes" id="UP000229498">
    <property type="component" value="Unassembled WGS sequence"/>
</dbReference>
<accession>A0A2M9FXH4</accession>